<evidence type="ECO:0000313" key="3">
    <source>
        <dbReference type="EMBL" id="MBB2145806.1"/>
    </source>
</evidence>
<evidence type="ECO:0000313" key="4">
    <source>
        <dbReference type="Proteomes" id="UP000601055"/>
    </source>
</evidence>
<dbReference type="RefSeq" id="WP_182922496.1">
    <property type="nucleotide sequence ID" value="NZ_WNXD01000002.1"/>
</dbReference>
<comment type="caution">
    <text evidence="3">The sequence shown here is derived from an EMBL/GenBank/DDBJ whole genome shotgun (WGS) entry which is preliminary data.</text>
</comment>
<feature type="chain" id="PRO_5037296798" description="Thioredoxin domain-containing protein" evidence="1">
    <location>
        <begin position="22"/>
        <end position="351"/>
    </location>
</feature>
<dbReference type="InterPro" id="IPR036249">
    <property type="entry name" value="Thioredoxin-like_sf"/>
</dbReference>
<dbReference type="SUPFAM" id="SSF52833">
    <property type="entry name" value="Thioredoxin-like"/>
    <property type="match status" value="1"/>
</dbReference>
<organism evidence="3 4">
    <name type="scientific">Pedobacter planticolens</name>
    <dbReference type="NCBI Taxonomy" id="2679964"/>
    <lineage>
        <taxon>Bacteria</taxon>
        <taxon>Pseudomonadati</taxon>
        <taxon>Bacteroidota</taxon>
        <taxon>Sphingobacteriia</taxon>
        <taxon>Sphingobacteriales</taxon>
        <taxon>Sphingobacteriaceae</taxon>
        <taxon>Pedobacter</taxon>
    </lineage>
</organism>
<evidence type="ECO:0000259" key="2">
    <source>
        <dbReference type="PROSITE" id="PS51352"/>
    </source>
</evidence>
<proteinExistence type="predicted"/>
<feature type="signal peptide" evidence="1">
    <location>
        <begin position="1"/>
        <end position="21"/>
    </location>
</feature>
<sequence length="351" mass="39578">MKKLMILFVLGLLRLNCGVMAQGVTGDVVPLKVGSVLPEKFWEQGLSVYAGGKVSVKQLSFYKDRLLVLDFWGRYCAPCIRSMPKMDSLNKAFEGRLTVLPVGDCKSAVDLKGVLTRYGLMGLGMEQGLYSPYLALTFPFGILPHLVWIYQGRVVAITDGEYLDKENVVAMLSLDAEGAIKLLPTKVDKAVRGEVELIGFGDLRLEKPKGFFYSAFTGYLEGASPPEGRIVDSALATTRLRLFNKPLLAYCRLAYDFKSISDTSMFELQVASKDRYFQRTRYYEPWARDNTYCYTVNLPMEMGKEERSEFIRQDIRRWLLLMGISLSFEKRKAADGSEKIKIVVSERGLHG</sequence>
<keyword evidence="4" id="KW-1185">Reference proteome</keyword>
<keyword evidence="1" id="KW-0732">Signal</keyword>
<dbReference type="Gene3D" id="3.40.30.10">
    <property type="entry name" value="Glutaredoxin"/>
    <property type="match status" value="1"/>
</dbReference>
<name>A0A923DXE9_9SPHI</name>
<dbReference type="InterPro" id="IPR013766">
    <property type="entry name" value="Thioredoxin_domain"/>
</dbReference>
<accession>A0A923DXE9</accession>
<dbReference type="EMBL" id="WNXD01000002">
    <property type="protein sequence ID" value="MBB2145806.1"/>
    <property type="molecule type" value="Genomic_DNA"/>
</dbReference>
<dbReference type="AlphaFoldDB" id="A0A923DXE9"/>
<reference evidence="3" key="1">
    <citation type="submission" date="2019-11" db="EMBL/GenBank/DDBJ databases">
        <title>Description of Pedobacter sp. LMG 31464T.</title>
        <authorList>
            <person name="Carlier A."/>
            <person name="Qi S."/>
            <person name="Vandamme P."/>
        </authorList>
    </citation>
    <scope>NUCLEOTIDE SEQUENCE</scope>
    <source>
        <strain evidence="3">LMG 31464</strain>
    </source>
</reference>
<dbReference type="Proteomes" id="UP000601055">
    <property type="component" value="Unassembled WGS sequence"/>
</dbReference>
<evidence type="ECO:0000256" key="1">
    <source>
        <dbReference type="SAM" id="SignalP"/>
    </source>
</evidence>
<feature type="domain" description="Thioredoxin" evidence="2">
    <location>
        <begin position="31"/>
        <end position="179"/>
    </location>
</feature>
<dbReference type="PROSITE" id="PS51352">
    <property type="entry name" value="THIOREDOXIN_2"/>
    <property type="match status" value="1"/>
</dbReference>
<gene>
    <name evidence="3" type="ORF">GM921_09930</name>
</gene>
<protein>
    <recommendedName>
        <fullName evidence="2">Thioredoxin domain-containing protein</fullName>
    </recommendedName>
</protein>